<feature type="transmembrane region" description="Helical" evidence="2">
    <location>
        <begin position="12"/>
        <end position="30"/>
    </location>
</feature>
<keyword evidence="2" id="KW-0472">Membrane</keyword>
<keyword evidence="2" id="KW-0812">Transmembrane</keyword>
<name>A0A7V5CSU9_9BACT</name>
<evidence type="ECO:0000313" key="3">
    <source>
        <dbReference type="EMBL" id="HGY93869.1"/>
    </source>
</evidence>
<gene>
    <name evidence="3" type="ORF">ENW50_04155</name>
</gene>
<dbReference type="GO" id="GO:0042910">
    <property type="term" value="F:xenobiotic transmembrane transporter activity"/>
    <property type="evidence" value="ECO:0007669"/>
    <property type="project" value="TreeGrafter"/>
</dbReference>
<dbReference type="InterPro" id="IPR027463">
    <property type="entry name" value="AcrB_DN_DC_subdom"/>
</dbReference>
<feature type="transmembrane region" description="Helical" evidence="2">
    <location>
        <begin position="360"/>
        <end position="380"/>
    </location>
</feature>
<dbReference type="PANTHER" id="PTHR32063">
    <property type="match status" value="1"/>
</dbReference>
<dbReference type="SUPFAM" id="SSF82866">
    <property type="entry name" value="Multidrug efflux transporter AcrB transmembrane domain"/>
    <property type="match status" value="2"/>
</dbReference>
<proteinExistence type="predicted"/>
<comment type="caution">
    <text evidence="3">The sequence shown here is derived from an EMBL/GenBank/DDBJ whole genome shotgun (WGS) entry which is preliminary data.</text>
</comment>
<dbReference type="PRINTS" id="PR00702">
    <property type="entry name" value="ACRIFLAVINRP"/>
</dbReference>
<feature type="transmembrane region" description="Helical" evidence="2">
    <location>
        <begin position="431"/>
        <end position="452"/>
    </location>
</feature>
<accession>A0A7V5CSU9</accession>
<dbReference type="Pfam" id="PF00873">
    <property type="entry name" value="ACR_tran"/>
    <property type="match status" value="1"/>
</dbReference>
<dbReference type="SUPFAM" id="SSF82714">
    <property type="entry name" value="Multidrug efflux transporter AcrB TolC docking domain, DN and DC subdomains"/>
    <property type="match status" value="2"/>
</dbReference>
<feature type="transmembrane region" description="Helical" evidence="2">
    <location>
        <begin position="917"/>
        <end position="937"/>
    </location>
</feature>
<evidence type="ECO:0000256" key="2">
    <source>
        <dbReference type="SAM" id="Phobius"/>
    </source>
</evidence>
<dbReference type="PANTHER" id="PTHR32063:SF8">
    <property type="entry name" value="CATION EFFLUX PROTEIN"/>
    <property type="match status" value="1"/>
</dbReference>
<reference evidence="3" key="1">
    <citation type="journal article" date="2020" name="mSystems">
        <title>Genome- and Community-Level Interaction Insights into Carbon Utilization and Element Cycling Functions of Hydrothermarchaeota in Hydrothermal Sediment.</title>
        <authorList>
            <person name="Zhou Z."/>
            <person name="Liu Y."/>
            <person name="Xu W."/>
            <person name="Pan J."/>
            <person name="Luo Z.H."/>
            <person name="Li M."/>
        </authorList>
    </citation>
    <scope>NUCLEOTIDE SEQUENCE [LARGE SCALE GENOMIC DNA]</scope>
    <source>
        <strain evidence="3">SpSt-855</strain>
    </source>
</reference>
<feature type="transmembrane region" description="Helical" evidence="2">
    <location>
        <begin position="458"/>
        <end position="477"/>
    </location>
</feature>
<feature type="transmembrane region" description="Helical" evidence="2">
    <location>
        <begin position="1020"/>
        <end position="1039"/>
    </location>
</feature>
<dbReference type="Gene3D" id="3.30.2090.10">
    <property type="entry name" value="Multidrug efflux transporter AcrB TolC docking domain, DN and DC subdomains"/>
    <property type="match status" value="2"/>
</dbReference>
<dbReference type="GO" id="GO:0005886">
    <property type="term" value="C:plasma membrane"/>
    <property type="evidence" value="ECO:0007669"/>
    <property type="project" value="TreeGrafter"/>
</dbReference>
<dbReference type="Gene3D" id="3.30.70.1430">
    <property type="entry name" value="Multidrug efflux transporter AcrB pore domain"/>
    <property type="match status" value="2"/>
</dbReference>
<feature type="compositionally biased region" description="Basic residues" evidence="1">
    <location>
        <begin position="1083"/>
        <end position="1093"/>
    </location>
</feature>
<dbReference type="Gene3D" id="1.20.1640.10">
    <property type="entry name" value="Multidrug efflux transporter AcrB transmembrane domain"/>
    <property type="match status" value="2"/>
</dbReference>
<dbReference type="AlphaFoldDB" id="A0A7V5CSU9"/>
<feature type="region of interest" description="Disordered" evidence="1">
    <location>
        <begin position="1083"/>
        <end position="1102"/>
    </location>
</feature>
<feature type="transmembrane region" description="Helical" evidence="2">
    <location>
        <begin position="539"/>
        <end position="559"/>
    </location>
</feature>
<dbReference type="Gene3D" id="3.30.70.1440">
    <property type="entry name" value="Multidrug efflux transporter AcrB pore domain"/>
    <property type="match status" value="1"/>
</dbReference>
<protein>
    <submittedName>
        <fullName evidence="3">Efflux RND transporter permease subunit</fullName>
    </submittedName>
</protein>
<organism evidence="3">
    <name type="scientific">Acidobacterium capsulatum</name>
    <dbReference type="NCBI Taxonomy" id="33075"/>
    <lineage>
        <taxon>Bacteria</taxon>
        <taxon>Pseudomonadati</taxon>
        <taxon>Acidobacteriota</taxon>
        <taxon>Terriglobia</taxon>
        <taxon>Terriglobales</taxon>
        <taxon>Acidobacteriaceae</taxon>
        <taxon>Acidobacterium</taxon>
    </lineage>
</organism>
<dbReference type="InterPro" id="IPR001036">
    <property type="entry name" value="Acrflvin-R"/>
</dbReference>
<evidence type="ECO:0000256" key="1">
    <source>
        <dbReference type="SAM" id="MobiDB-lite"/>
    </source>
</evidence>
<dbReference type="EMBL" id="DTKL01000020">
    <property type="protein sequence ID" value="HGY93869.1"/>
    <property type="molecule type" value="Genomic_DNA"/>
</dbReference>
<sequence length="1102" mass="119840">MWIVRLALRRPYTFAVFALLLLILGPIAILRMPVDIFPNINIPVVSIIWEYPGFSPEQMANRIVSVTERALTTTVNDINHIESTSLDGIAVVKVYFQPNVQIAQAVAQITAISQTQIKHLPPGTTPPLIIQYNASSVPVIQIGLSGKGMSEQKLGDLAMNFVRTQLVTVPGAGLPYPYGGKLRQVQVDLNLPALQSKGLTPADVVNTIAAQNLILPSGTIKIGPLEYQIETNSAPATIAALNNLPIRSVNGAMVYIHDVAHVRDGSPPQTNIVRVDGQRSSLLSVIKTGDASTLDIINGVKKKLAQMKSQLPPNLKITPLADQSVFVKASIDGVVREGVIAACLTALMILLFLGSLRSTLIIAVSIPLAILASLLALSALGQSINIMTLGGLALAVGILVDDATVEVENINRNLEQGKPIEQAILDGASQIAVPALVSTISICIVFVPMFFLTGVARYLFVPLAEAVVFAMAASYLLSRTVVPTMARYLLREHDDEEAARRQRSRNPFTRFYLWFDDRFERLRGVYYAILSLCIRNATAFLSLFLIFMIGSAVLLFPFLGQDFFPTVDAGQFKLHVRARTGTRIEDTAALCDRIDHAIRRVIPRDQLVTIIDNIGLPISGINTSYSNSAPVGPNDADIQVVLTQKHRPTQQYIDILRKKLKYEFPGVTFYTLPVDMVTQILNFGLPAPIDVQIVGPKLYANRRFAEHLLNKLKTVPGTVDMRIQQPFDEPHLFVNVDRTKANEMGLAQRDIAQSLLVATSGSFQTSPAFWLDPRNGVSYEIAVQSPQYDLDTLQELRNIPIRAGSGSGSVPATTSPSMQQITGAGMQLPAANAPMGGTPVQILGNVANIQQGDEMGTVNRYNITPVIDIYGNIEGTDLRSVSNAINKIIAQQKHLLPRGSRIVVRGQVQTMNASFRGLYAGLLFSILLVYLLIVINFQSWLDPFIIVSALPAALCGIVWMLFFTHTHVSVPALTGSIMCMGVATANSILVISFAREQLEATVGDSALSALNAGFTRFRPVIMTALAMIIGMLPMALGMGEGGEQNAPLGRAVIGGLIFATVSTLFFVPTFFSAVHGRLERRRRERAAHRHTHNPHPLENSAS</sequence>
<feature type="transmembrane region" description="Helical" evidence="2">
    <location>
        <begin position="968"/>
        <end position="991"/>
    </location>
</feature>
<dbReference type="SUPFAM" id="SSF82693">
    <property type="entry name" value="Multidrug efflux transporter AcrB pore domain, PN1, PN2, PC1 and PC2 subdomains"/>
    <property type="match status" value="2"/>
</dbReference>
<feature type="transmembrane region" description="Helical" evidence="2">
    <location>
        <begin position="944"/>
        <end position="962"/>
    </location>
</feature>
<keyword evidence="2" id="KW-1133">Transmembrane helix</keyword>
<feature type="transmembrane region" description="Helical" evidence="2">
    <location>
        <begin position="1051"/>
        <end position="1074"/>
    </location>
</feature>
<dbReference type="Gene3D" id="3.30.70.1320">
    <property type="entry name" value="Multidrug efflux transporter AcrB pore domain like"/>
    <property type="match status" value="1"/>
</dbReference>